<proteinExistence type="predicted"/>
<evidence type="ECO:0000313" key="2">
    <source>
        <dbReference type="Proteomes" id="UP000008068"/>
    </source>
</evidence>
<dbReference type="OrthoDB" id="5832680at2759"/>
<dbReference type="HOGENOM" id="CLU_2401589_0_0_1"/>
<dbReference type="Proteomes" id="UP000008068">
    <property type="component" value="Unassembled WGS sequence"/>
</dbReference>
<name>G0PNQ9_CAEBE</name>
<accession>G0PNQ9</accession>
<gene>
    <name evidence="1" type="ORF">CAEBREN_17542</name>
</gene>
<dbReference type="eggNOG" id="ENOG502T3PM">
    <property type="taxonomic scope" value="Eukaryota"/>
</dbReference>
<dbReference type="FunCoup" id="G0PNQ9">
    <property type="interactions" value="229"/>
</dbReference>
<organism evidence="2">
    <name type="scientific">Caenorhabditis brenneri</name>
    <name type="common">Nematode worm</name>
    <dbReference type="NCBI Taxonomy" id="135651"/>
    <lineage>
        <taxon>Eukaryota</taxon>
        <taxon>Metazoa</taxon>
        <taxon>Ecdysozoa</taxon>
        <taxon>Nematoda</taxon>
        <taxon>Chromadorea</taxon>
        <taxon>Rhabditida</taxon>
        <taxon>Rhabditina</taxon>
        <taxon>Rhabditomorpha</taxon>
        <taxon>Rhabditoidea</taxon>
        <taxon>Rhabditidae</taxon>
        <taxon>Peloderinae</taxon>
        <taxon>Caenorhabditis</taxon>
    </lineage>
</organism>
<dbReference type="InParanoid" id="G0PNQ9"/>
<evidence type="ECO:0000313" key="1">
    <source>
        <dbReference type="EMBL" id="EGT43907.1"/>
    </source>
</evidence>
<dbReference type="STRING" id="135651.G0PNQ9"/>
<dbReference type="AlphaFoldDB" id="G0PNQ9"/>
<protein>
    <submittedName>
        <fullName evidence="1">Uncharacterized protein</fullName>
    </submittedName>
</protein>
<reference evidence="2" key="1">
    <citation type="submission" date="2011-07" db="EMBL/GenBank/DDBJ databases">
        <authorList>
            <consortium name="Caenorhabditis brenneri Sequencing and Analysis Consortium"/>
            <person name="Wilson R.K."/>
        </authorList>
    </citation>
    <scope>NUCLEOTIDE SEQUENCE [LARGE SCALE GENOMIC DNA]</scope>
    <source>
        <strain evidence="2">PB2801</strain>
    </source>
</reference>
<keyword evidence="2" id="KW-1185">Reference proteome</keyword>
<sequence>MLLVLAAGQTSSGEEVADQEPKSLITEFNTPEVVEQTNNFWPPVHLRGLRSSNGKPTFIRFGKRGSPSFIRFGRK</sequence>
<dbReference type="EMBL" id="GL382190">
    <property type="protein sequence ID" value="EGT43907.1"/>
    <property type="molecule type" value="Genomic_DNA"/>
</dbReference>